<sequence>MEKKQRGWEQSRRLVSCEGGGAAEGSSAASMKDLQANRTKVVVRHLPPSLSEQVFLEQIESKYGDAYTWVAFFPGKSR</sequence>
<organism evidence="1 2">
    <name type="scientific">Diphasiastrum complanatum</name>
    <name type="common">Issler's clubmoss</name>
    <name type="synonym">Lycopodium complanatum</name>
    <dbReference type="NCBI Taxonomy" id="34168"/>
    <lineage>
        <taxon>Eukaryota</taxon>
        <taxon>Viridiplantae</taxon>
        <taxon>Streptophyta</taxon>
        <taxon>Embryophyta</taxon>
        <taxon>Tracheophyta</taxon>
        <taxon>Lycopodiopsida</taxon>
        <taxon>Lycopodiales</taxon>
        <taxon>Lycopodiaceae</taxon>
        <taxon>Lycopodioideae</taxon>
        <taxon>Diphasiastrum</taxon>
    </lineage>
</organism>
<comment type="caution">
    <text evidence="1">The sequence shown here is derived from an EMBL/GenBank/DDBJ whole genome shotgun (WGS) entry which is preliminary data.</text>
</comment>
<dbReference type="EMBL" id="CM055114">
    <property type="protein sequence ID" value="KAJ7514587.1"/>
    <property type="molecule type" value="Genomic_DNA"/>
</dbReference>
<keyword evidence="2" id="KW-1185">Reference proteome</keyword>
<gene>
    <name evidence="1" type="ORF">O6H91_23G051100</name>
</gene>
<evidence type="ECO:0000313" key="2">
    <source>
        <dbReference type="Proteomes" id="UP001162992"/>
    </source>
</evidence>
<name>A0ACC2AAH8_DIPCM</name>
<reference evidence="2" key="1">
    <citation type="journal article" date="2024" name="Proc. Natl. Acad. Sci. U.S.A.">
        <title>Extraordinary preservation of gene collinearity over three hundred million years revealed in homosporous lycophytes.</title>
        <authorList>
            <person name="Li C."/>
            <person name="Wickell D."/>
            <person name="Kuo L.Y."/>
            <person name="Chen X."/>
            <person name="Nie B."/>
            <person name="Liao X."/>
            <person name="Peng D."/>
            <person name="Ji J."/>
            <person name="Jenkins J."/>
            <person name="Williams M."/>
            <person name="Shu S."/>
            <person name="Plott C."/>
            <person name="Barry K."/>
            <person name="Rajasekar S."/>
            <person name="Grimwood J."/>
            <person name="Han X."/>
            <person name="Sun S."/>
            <person name="Hou Z."/>
            <person name="He W."/>
            <person name="Dai G."/>
            <person name="Sun C."/>
            <person name="Schmutz J."/>
            <person name="Leebens-Mack J.H."/>
            <person name="Li F.W."/>
            <person name="Wang L."/>
        </authorList>
    </citation>
    <scope>NUCLEOTIDE SEQUENCE [LARGE SCALE GENOMIC DNA]</scope>
    <source>
        <strain evidence="2">cv. PW_Plant_1</strain>
    </source>
</reference>
<proteinExistence type="predicted"/>
<accession>A0ACC2AAH8</accession>
<protein>
    <submittedName>
        <fullName evidence="1">Uncharacterized protein</fullName>
    </submittedName>
</protein>
<dbReference type="Proteomes" id="UP001162992">
    <property type="component" value="Chromosome 23"/>
</dbReference>
<evidence type="ECO:0000313" key="1">
    <source>
        <dbReference type="EMBL" id="KAJ7514587.1"/>
    </source>
</evidence>